<dbReference type="Pfam" id="PF24626">
    <property type="entry name" value="SH3_Tf2-1"/>
    <property type="match status" value="1"/>
</dbReference>
<dbReference type="PROSITE" id="PS50994">
    <property type="entry name" value="INTEGRASE"/>
    <property type="match status" value="1"/>
</dbReference>
<feature type="coiled-coil region" evidence="15">
    <location>
        <begin position="531"/>
        <end position="565"/>
    </location>
</feature>
<evidence type="ECO:0000256" key="8">
    <source>
        <dbReference type="ARBA" id="ARBA00022801"/>
    </source>
</evidence>
<dbReference type="SUPFAM" id="SSF54160">
    <property type="entry name" value="Chromo domain-like"/>
    <property type="match status" value="1"/>
</dbReference>
<dbReference type="PROSITE" id="PS50013">
    <property type="entry name" value="CHROMO_2"/>
    <property type="match status" value="1"/>
</dbReference>
<evidence type="ECO:0000256" key="11">
    <source>
        <dbReference type="ARBA" id="ARBA00022918"/>
    </source>
</evidence>
<name>A0A507CKJ7_9FUNG</name>
<evidence type="ECO:0000259" key="16">
    <source>
        <dbReference type="PROSITE" id="PS50013"/>
    </source>
</evidence>
<dbReference type="GO" id="GO:0005634">
    <property type="term" value="C:nucleus"/>
    <property type="evidence" value="ECO:0007669"/>
    <property type="project" value="UniProtKB-ARBA"/>
</dbReference>
<evidence type="ECO:0000256" key="2">
    <source>
        <dbReference type="ARBA" id="ARBA00022679"/>
    </source>
</evidence>
<keyword evidence="4" id="KW-0540">Nuclease</keyword>
<evidence type="ECO:0000256" key="7">
    <source>
        <dbReference type="ARBA" id="ARBA00022759"/>
    </source>
</evidence>
<dbReference type="GO" id="GO:0003964">
    <property type="term" value="F:RNA-directed DNA polymerase activity"/>
    <property type="evidence" value="ECO:0007669"/>
    <property type="project" value="UniProtKB-KW"/>
</dbReference>
<evidence type="ECO:0000313" key="19">
    <source>
        <dbReference type="Proteomes" id="UP000320475"/>
    </source>
</evidence>
<dbReference type="InterPro" id="IPR041588">
    <property type="entry name" value="Integrase_H2C2"/>
</dbReference>
<keyword evidence="15" id="KW-0175">Coiled coil</keyword>
<evidence type="ECO:0000313" key="18">
    <source>
        <dbReference type="EMBL" id="TPX38804.1"/>
    </source>
</evidence>
<dbReference type="CDD" id="cd09274">
    <property type="entry name" value="RNase_HI_RT_Ty3"/>
    <property type="match status" value="1"/>
</dbReference>
<dbReference type="EMBL" id="QEAM01000567">
    <property type="protein sequence ID" value="TPX38804.1"/>
    <property type="molecule type" value="Genomic_DNA"/>
</dbReference>
<dbReference type="SMART" id="SM00298">
    <property type="entry name" value="CHROMO"/>
    <property type="match status" value="1"/>
</dbReference>
<keyword evidence="5" id="KW-0479">Metal-binding</keyword>
<dbReference type="AlphaFoldDB" id="A0A507CKJ7"/>
<dbReference type="GO" id="GO:0006310">
    <property type="term" value="P:DNA recombination"/>
    <property type="evidence" value="ECO:0007669"/>
    <property type="project" value="UniProtKB-KW"/>
</dbReference>
<dbReference type="Gene3D" id="3.30.420.10">
    <property type="entry name" value="Ribonuclease H-like superfamily/Ribonuclease H"/>
    <property type="match status" value="1"/>
</dbReference>
<evidence type="ECO:0000256" key="4">
    <source>
        <dbReference type="ARBA" id="ARBA00022722"/>
    </source>
</evidence>
<dbReference type="Pfam" id="PF17921">
    <property type="entry name" value="Integrase_H2C2"/>
    <property type="match status" value="1"/>
</dbReference>
<dbReference type="GO" id="GO:0046872">
    <property type="term" value="F:metal ion binding"/>
    <property type="evidence" value="ECO:0007669"/>
    <property type="project" value="UniProtKB-KW"/>
</dbReference>
<dbReference type="Pfam" id="PF00385">
    <property type="entry name" value="Chromo"/>
    <property type="match status" value="1"/>
</dbReference>
<sequence length="718" mass="83557">MFELTVKGVKFKWDKKHEEAFQKIKEMLTKDICLLFPIPENPYYLYFDSSDVGTGAVLQQIDNRGHLRPLEYYSKKWNAAEYNYSTPDKELYGLVLALKHWFPLLYGAKEINVYTDHKSLRDFSKAQLLKPRHARWALVLEDYKGRLKIKWIPGKQNIVADAISRNPSFALTEEELKERLEHQILPTQSFPKEDQLDTIIEELIAQASKEETKSMDSFVDFGNGERSQIAAHKHFCPGSFSATNTDETDDDDEQEDDLEVKFPKGRLPYHINLTENVEAQKDVLELYHDHPLAGHYGIRKTIELILRKYWWNSIWKDVREYVKSCDTCQRNKSTNRPPQGKLLPLPLADRNWRHLSMDFIVKLPKSNNYDSILVIKDRRSKMVTLLPTVESISSSETAKLIFDHIICKHGVPQTIVSDRGPQFKSHFWKHLLELLGSKSLLSSAYHPETDGQSERMNQELEAYLRCFSSYNQDNWSALLPQAEFAHNNSYHTTIGMSPIMAHTGHDAEIEFLGTANETPVSLSVPEAARVKERIDNIYNQVQHHLEKARERYKEAADQYRIKELQYSIGDEVLLSTKNIRTERPTKKLDYKWIGPYLVKKKINEVAYEIELPSNVRIHNVFHVSLLKKYIRPKDPARQLPKAPPLRITEEEGYVIKDIKDVRRRGKGWEYLVIWEGYSEADNTWEPRKSLNDEAMLRAWHERHPNKPSPYKSLALAGS</sequence>
<dbReference type="Gene3D" id="2.40.50.40">
    <property type="match status" value="1"/>
</dbReference>
<keyword evidence="3" id="KW-0548">Nucleotidyltransferase</keyword>
<organism evidence="18 19">
    <name type="scientific">Synchytrium endobioticum</name>
    <dbReference type="NCBI Taxonomy" id="286115"/>
    <lineage>
        <taxon>Eukaryota</taxon>
        <taxon>Fungi</taxon>
        <taxon>Fungi incertae sedis</taxon>
        <taxon>Chytridiomycota</taxon>
        <taxon>Chytridiomycota incertae sedis</taxon>
        <taxon>Chytridiomycetes</taxon>
        <taxon>Synchytriales</taxon>
        <taxon>Synchytriaceae</taxon>
        <taxon>Synchytrium</taxon>
    </lineage>
</organism>
<comment type="caution">
    <text evidence="18">The sequence shown here is derived from an EMBL/GenBank/DDBJ whole genome shotgun (WGS) entry which is preliminary data.</text>
</comment>
<proteinExistence type="predicted"/>
<dbReference type="GO" id="GO:0004190">
    <property type="term" value="F:aspartic-type endopeptidase activity"/>
    <property type="evidence" value="ECO:0007669"/>
    <property type="project" value="UniProtKB-KW"/>
</dbReference>
<keyword evidence="13" id="KW-0238">DNA-binding</keyword>
<dbReference type="PANTHER" id="PTHR37984:SF5">
    <property type="entry name" value="PROTEIN NYNRIN-LIKE"/>
    <property type="match status" value="1"/>
</dbReference>
<dbReference type="GO" id="GO:0004519">
    <property type="term" value="F:endonuclease activity"/>
    <property type="evidence" value="ECO:0007669"/>
    <property type="project" value="UniProtKB-KW"/>
</dbReference>
<dbReference type="InterPro" id="IPR012337">
    <property type="entry name" value="RNaseH-like_sf"/>
</dbReference>
<evidence type="ECO:0000256" key="9">
    <source>
        <dbReference type="ARBA" id="ARBA00022842"/>
    </source>
</evidence>
<evidence type="ECO:0000256" key="3">
    <source>
        <dbReference type="ARBA" id="ARBA00022695"/>
    </source>
</evidence>
<dbReference type="InterPro" id="IPR023780">
    <property type="entry name" value="Chromo_domain"/>
</dbReference>
<dbReference type="InterPro" id="IPR000953">
    <property type="entry name" value="Chromo/chromo_shadow_dom"/>
</dbReference>
<dbReference type="InterPro" id="IPR056924">
    <property type="entry name" value="SH3_Tf2-1"/>
</dbReference>
<dbReference type="SUPFAM" id="SSF56672">
    <property type="entry name" value="DNA/RNA polymerases"/>
    <property type="match status" value="1"/>
</dbReference>
<dbReference type="Proteomes" id="UP000320475">
    <property type="component" value="Unassembled WGS sequence"/>
</dbReference>
<dbReference type="InterPro" id="IPR036397">
    <property type="entry name" value="RNaseH_sf"/>
</dbReference>
<dbReference type="SUPFAM" id="SSF53098">
    <property type="entry name" value="Ribonuclease H-like"/>
    <property type="match status" value="1"/>
</dbReference>
<dbReference type="InterPro" id="IPR041373">
    <property type="entry name" value="RT_RNaseH"/>
</dbReference>
<evidence type="ECO:0000256" key="6">
    <source>
        <dbReference type="ARBA" id="ARBA00022750"/>
    </source>
</evidence>
<evidence type="ECO:0008006" key="20">
    <source>
        <dbReference type="Google" id="ProtNLM"/>
    </source>
</evidence>
<evidence type="ECO:0000259" key="17">
    <source>
        <dbReference type="PROSITE" id="PS50994"/>
    </source>
</evidence>
<keyword evidence="12" id="KW-0239">DNA-directed DNA polymerase</keyword>
<keyword evidence="11" id="KW-0695">RNA-directed DNA polymerase</keyword>
<dbReference type="InterPro" id="IPR001584">
    <property type="entry name" value="Integrase_cat-core"/>
</dbReference>
<dbReference type="InterPro" id="IPR050951">
    <property type="entry name" value="Retrovirus_Pol_polyprotein"/>
</dbReference>
<evidence type="ECO:0000256" key="10">
    <source>
        <dbReference type="ARBA" id="ARBA00022908"/>
    </source>
</evidence>
<evidence type="ECO:0000256" key="12">
    <source>
        <dbReference type="ARBA" id="ARBA00022932"/>
    </source>
</evidence>
<protein>
    <recommendedName>
        <fullName evidence="20">DNA-directed DNA polymerase</fullName>
    </recommendedName>
</protein>
<dbReference type="FunFam" id="1.10.340.70:FF:000001">
    <property type="entry name" value="Retrovirus-related Pol polyprotein from transposon gypsy-like Protein"/>
    <property type="match status" value="1"/>
</dbReference>
<dbReference type="PANTHER" id="PTHR37984">
    <property type="entry name" value="PROTEIN CBG26694"/>
    <property type="match status" value="1"/>
</dbReference>
<keyword evidence="8" id="KW-0378">Hydrolase</keyword>
<keyword evidence="6" id="KW-0064">Aspartyl protease</keyword>
<dbReference type="Pfam" id="PF17917">
    <property type="entry name" value="RT_RNaseH"/>
    <property type="match status" value="1"/>
</dbReference>
<dbReference type="GO" id="GO:0006508">
    <property type="term" value="P:proteolysis"/>
    <property type="evidence" value="ECO:0007669"/>
    <property type="project" value="UniProtKB-KW"/>
</dbReference>
<gene>
    <name evidence="18" type="ORF">SeLEV6574_g07621</name>
</gene>
<accession>A0A507CKJ7</accession>
<keyword evidence="2" id="KW-0808">Transferase</keyword>
<dbReference type="CDD" id="cd00024">
    <property type="entry name" value="CD_CSD"/>
    <property type="match status" value="1"/>
</dbReference>
<dbReference type="GO" id="GO:0003677">
    <property type="term" value="F:DNA binding"/>
    <property type="evidence" value="ECO:0007669"/>
    <property type="project" value="UniProtKB-KW"/>
</dbReference>
<evidence type="ECO:0000256" key="5">
    <source>
        <dbReference type="ARBA" id="ARBA00022723"/>
    </source>
</evidence>
<dbReference type="GO" id="GO:0015074">
    <property type="term" value="P:DNA integration"/>
    <property type="evidence" value="ECO:0007669"/>
    <property type="project" value="UniProtKB-KW"/>
</dbReference>
<dbReference type="GO" id="GO:0003887">
    <property type="term" value="F:DNA-directed DNA polymerase activity"/>
    <property type="evidence" value="ECO:0007669"/>
    <property type="project" value="UniProtKB-KW"/>
</dbReference>
<dbReference type="Gene3D" id="3.10.20.370">
    <property type="match status" value="1"/>
</dbReference>
<feature type="domain" description="Chromo" evidence="16">
    <location>
        <begin position="653"/>
        <end position="711"/>
    </location>
</feature>
<keyword evidence="7" id="KW-0255">Endonuclease</keyword>
<dbReference type="Gene3D" id="1.10.340.70">
    <property type="match status" value="1"/>
</dbReference>
<keyword evidence="10" id="KW-0229">DNA integration</keyword>
<dbReference type="InterPro" id="IPR016197">
    <property type="entry name" value="Chromo-like_dom_sf"/>
</dbReference>
<feature type="domain" description="Integrase catalytic" evidence="17">
    <location>
        <begin position="342"/>
        <end position="506"/>
    </location>
</feature>
<keyword evidence="1" id="KW-0645">Protease</keyword>
<dbReference type="FunFam" id="3.30.420.10:FF:000032">
    <property type="entry name" value="Retrovirus-related Pol polyprotein from transposon 297-like Protein"/>
    <property type="match status" value="1"/>
</dbReference>
<dbReference type="OrthoDB" id="5592268at2759"/>
<reference evidence="18 19" key="1">
    <citation type="journal article" date="2019" name="Sci. Rep.">
        <title>Comparative genomics of chytrid fungi reveal insights into the obligate biotrophic and pathogenic lifestyle of Synchytrium endobioticum.</title>
        <authorList>
            <person name="van de Vossenberg B.T.L.H."/>
            <person name="Warris S."/>
            <person name="Nguyen H.D.T."/>
            <person name="van Gent-Pelzer M.P.E."/>
            <person name="Joly D.L."/>
            <person name="van de Geest H.C."/>
            <person name="Bonants P.J.M."/>
            <person name="Smith D.S."/>
            <person name="Levesque C.A."/>
            <person name="van der Lee T.A.J."/>
        </authorList>
    </citation>
    <scope>NUCLEOTIDE SEQUENCE [LARGE SCALE GENOMIC DNA]</scope>
    <source>
        <strain evidence="18 19">LEV6574</strain>
    </source>
</reference>
<evidence type="ECO:0000256" key="1">
    <source>
        <dbReference type="ARBA" id="ARBA00022670"/>
    </source>
</evidence>
<dbReference type="InterPro" id="IPR043502">
    <property type="entry name" value="DNA/RNA_pol_sf"/>
</dbReference>
<evidence type="ECO:0000256" key="14">
    <source>
        <dbReference type="ARBA" id="ARBA00023172"/>
    </source>
</evidence>
<evidence type="ECO:0000256" key="13">
    <source>
        <dbReference type="ARBA" id="ARBA00023125"/>
    </source>
</evidence>
<evidence type="ECO:0000256" key="15">
    <source>
        <dbReference type="SAM" id="Coils"/>
    </source>
</evidence>
<keyword evidence="9" id="KW-0460">Magnesium</keyword>
<keyword evidence="14" id="KW-0233">DNA recombination</keyword>
<dbReference type="VEuPathDB" id="FungiDB:SeMB42_g05734"/>